<keyword evidence="1" id="KW-0732">Signal</keyword>
<evidence type="ECO:0008006" key="4">
    <source>
        <dbReference type="Google" id="ProtNLM"/>
    </source>
</evidence>
<dbReference type="OrthoDB" id="7116294at2"/>
<evidence type="ECO:0000256" key="1">
    <source>
        <dbReference type="SAM" id="SignalP"/>
    </source>
</evidence>
<proteinExistence type="predicted"/>
<gene>
    <name evidence="2" type="ORF">DB32_000894</name>
</gene>
<dbReference type="EMBL" id="CP011125">
    <property type="protein sequence ID" value="AKF03745.1"/>
    <property type="molecule type" value="Genomic_DNA"/>
</dbReference>
<reference evidence="2 3" key="1">
    <citation type="submission" date="2015-03" db="EMBL/GenBank/DDBJ databases">
        <title>Genome assembly of Sandaracinus amylolyticus DSM 53668.</title>
        <authorList>
            <person name="Sharma G."/>
            <person name="Subramanian S."/>
        </authorList>
    </citation>
    <scope>NUCLEOTIDE SEQUENCE [LARGE SCALE GENOMIC DNA]</scope>
    <source>
        <strain evidence="2 3">DSM 53668</strain>
    </source>
</reference>
<feature type="chain" id="PRO_5002512902" description="Polysaccharide lyase-like protein" evidence="1">
    <location>
        <begin position="26"/>
        <end position="286"/>
    </location>
</feature>
<dbReference type="AlphaFoldDB" id="A0A0F6YGJ1"/>
<accession>A0A0F6YGJ1</accession>
<sequence length="286" mass="32298">MKKLALSSAIVIALSSIIAPTFASAQSTSQCLPATQLWSDDFETGDHRRWTGRDYAEDWGDECQSTAITTARRHSGRYAQRSEIECESSSPEGVHRGYGGLQIDGRGTVLPQHTNAGAGLDAPHGIVTTFWTWLDAGYAFEDGRWMSLFTINPSCDYTDRVVTLGLDQRDGVMRAAHYWPEATQTIEPGAPAMPLRQWVRVTVYMNLHTGDMHVWQNGRSILHVEGLHRRLTTMCQWHWGLYASADNSDVEMYEDDKIVWRLDAPYEDWAREPWMGQTGATRRACR</sequence>
<evidence type="ECO:0000313" key="2">
    <source>
        <dbReference type="EMBL" id="AKF03745.1"/>
    </source>
</evidence>
<protein>
    <recommendedName>
        <fullName evidence="4">Polysaccharide lyase-like protein</fullName>
    </recommendedName>
</protein>
<feature type="signal peptide" evidence="1">
    <location>
        <begin position="1"/>
        <end position="25"/>
    </location>
</feature>
<dbReference type="KEGG" id="samy:DB32_000894"/>
<name>A0A0F6YGJ1_9BACT</name>
<organism evidence="2 3">
    <name type="scientific">Sandaracinus amylolyticus</name>
    <dbReference type="NCBI Taxonomy" id="927083"/>
    <lineage>
        <taxon>Bacteria</taxon>
        <taxon>Pseudomonadati</taxon>
        <taxon>Myxococcota</taxon>
        <taxon>Polyangia</taxon>
        <taxon>Polyangiales</taxon>
        <taxon>Sandaracinaceae</taxon>
        <taxon>Sandaracinus</taxon>
    </lineage>
</organism>
<dbReference type="Proteomes" id="UP000034883">
    <property type="component" value="Chromosome"/>
</dbReference>
<dbReference type="RefSeq" id="WP_053231169.1">
    <property type="nucleotide sequence ID" value="NZ_CP011125.1"/>
</dbReference>
<evidence type="ECO:0000313" key="3">
    <source>
        <dbReference type="Proteomes" id="UP000034883"/>
    </source>
</evidence>
<keyword evidence="3" id="KW-1185">Reference proteome</keyword>